<dbReference type="InterPro" id="IPR050553">
    <property type="entry name" value="Thioredoxin_ResA/DsbE_sf"/>
</dbReference>
<sequence>MKNVLLFVTFAILFVNKKSAAQQPSVKSPIDYYNQFTDFTNTKLNEDSALFNIRQLAANKMYAGMLKDVLHNNFGQTLVVRSFPPGTDSLKVNRFLRVQAFNKLLLSKIVSDTNQLLVHTARPMIFFSQFQDALDDDAKLTNSVNRFMQVELAGPDIYSNLSGRYGLMMHASLRSRAKLKPLSDKLFETIYHHLQSNLTSVSETSLSEASESNAWHKYLFAYANFVKAEDEQDLSKKKLFLKKAFDYSPNLKDQDIGSAYFYDMYLILKKEKVSFKEDYLAFLTQNSKDEDEVLNALLQIALQEPQFKEKLKAAYAKSKPRSDFGTYWMDHVNASAQAAPPISLAMVGKSRFEHKTGTGKWLLIDFWGTWCSPCREEHPELQKFYESTIQNNASKIDLMTIACRDTEARVTKYMAEKRFSFPVAMSDNKVELAYKVPHYPTKLLITPAGKYIVIPSDSDWISFVKHYTDL</sequence>
<evidence type="ECO:0000256" key="1">
    <source>
        <dbReference type="SAM" id="SignalP"/>
    </source>
</evidence>
<dbReference type="InterPro" id="IPR013766">
    <property type="entry name" value="Thioredoxin_domain"/>
</dbReference>
<accession>A0ABQ2HJV1</accession>
<comment type="caution">
    <text evidence="3">The sequence shown here is derived from an EMBL/GenBank/DDBJ whole genome shotgun (WGS) entry which is preliminary data.</text>
</comment>
<keyword evidence="4" id="KW-1185">Reference proteome</keyword>
<evidence type="ECO:0000313" key="4">
    <source>
        <dbReference type="Proteomes" id="UP000632339"/>
    </source>
</evidence>
<reference evidence="4" key="1">
    <citation type="journal article" date="2019" name="Int. J. Syst. Evol. Microbiol.">
        <title>The Global Catalogue of Microorganisms (GCM) 10K type strain sequencing project: providing services to taxonomists for standard genome sequencing and annotation.</title>
        <authorList>
            <consortium name="The Broad Institute Genomics Platform"/>
            <consortium name="The Broad Institute Genome Sequencing Center for Infectious Disease"/>
            <person name="Wu L."/>
            <person name="Ma J."/>
        </authorList>
    </citation>
    <scope>NUCLEOTIDE SEQUENCE [LARGE SCALE GENOMIC DNA]</scope>
    <source>
        <strain evidence="4">CGMCC 1.6375</strain>
    </source>
</reference>
<dbReference type="InterPro" id="IPR000866">
    <property type="entry name" value="AhpC/TSA"/>
</dbReference>
<evidence type="ECO:0000259" key="2">
    <source>
        <dbReference type="PROSITE" id="PS51352"/>
    </source>
</evidence>
<protein>
    <recommendedName>
        <fullName evidence="2">Thioredoxin domain-containing protein</fullName>
    </recommendedName>
</protein>
<dbReference type="Gene3D" id="3.40.30.10">
    <property type="entry name" value="Glutaredoxin"/>
    <property type="match status" value="1"/>
</dbReference>
<gene>
    <name evidence="3" type="ORF">GCM10010967_14740</name>
</gene>
<name>A0ABQ2HJV1_9BACT</name>
<dbReference type="EMBL" id="BMLI01000001">
    <property type="protein sequence ID" value="GGM83979.1"/>
    <property type="molecule type" value="Genomic_DNA"/>
</dbReference>
<feature type="signal peptide" evidence="1">
    <location>
        <begin position="1"/>
        <end position="20"/>
    </location>
</feature>
<dbReference type="PANTHER" id="PTHR42852">
    <property type="entry name" value="THIOL:DISULFIDE INTERCHANGE PROTEIN DSBE"/>
    <property type="match status" value="1"/>
</dbReference>
<dbReference type="Proteomes" id="UP000632339">
    <property type="component" value="Unassembled WGS sequence"/>
</dbReference>
<dbReference type="RefSeq" id="WP_019945703.1">
    <property type="nucleotide sequence ID" value="NZ_BMLI01000001.1"/>
</dbReference>
<dbReference type="CDD" id="cd02966">
    <property type="entry name" value="TlpA_like_family"/>
    <property type="match status" value="1"/>
</dbReference>
<feature type="domain" description="Thioredoxin" evidence="2">
    <location>
        <begin position="333"/>
        <end position="470"/>
    </location>
</feature>
<dbReference type="Pfam" id="PF00578">
    <property type="entry name" value="AhpC-TSA"/>
    <property type="match status" value="1"/>
</dbReference>
<evidence type="ECO:0000313" key="3">
    <source>
        <dbReference type="EMBL" id="GGM83979.1"/>
    </source>
</evidence>
<proteinExistence type="predicted"/>
<dbReference type="InterPro" id="IPR036249">
    <property type="entry name" value="Thioredoxin-like_sf"/>
</dbReference>
<feature type="chain" id="PRO_5046691015" description="Thioredoxin domain-containing protein" evidence="1">
    <location>
        <begin position="21"/>
        <end position="470"/>
    </location>
</feature>
<dbReference type="PANTHER" id="PTHR42852:SF17">
    <property type="entry name" value="THIOREDOXIN-LIKE PROTEIN HI_1115"/>
    <property type="match status" value="1"/>
</dbReference>
<dbReference type="PROSITE" id="PS51352">
    <property type="entry name" value="THIOREDOXIN_2"/>
    <property type="match status" value="1"/>
</dbReference>
<dbReference type="SUPFAM" id="SSF52833">
    <property type="entry name" value="Thioredoxin-like"/>
    <property type="match status" value="1"/>
</dbReference>
<keyword evidence="1" id="KW-0732">Signal</keyword>
<organism evidence="3 4">
    <name type="scientific">Dyadobacter beijingensis</name>
    <dbReference type="NCBI Taxonomy" id="365489"/>
    <lineage>
        <taxon>Bacteria</taxon>
        <taxon>Pseudomonadati</taxon>
        <taxon>Bacteroidota</taxon>
        <taxon>Cytophagia</taxon>
        <taxon>Cytophagales</taxon>
        <taxon>Spirosomataceae</taxon>
        <taxon>Dyadobacter</taxon>
    </lineage>
</organism>